<dbReference type="GO" id="GO:0005506">
    <property type="term" value="F:iron ion binding"/>
    <property type="evidence" value="ECO:0007669"/>
    <property type="project" value="InterPro"/>
</dbReference>
<protein>
    <submittedName>
        <fullName evidence="9">Cytochrome P450 monooxygenase</fullName>
    </submittedName>
</protein>
<gene>
    <name evidence="9" type="ORF">FHETE_853</name>
</gene>
<dbReference type="PANTHER" id="PTHR24305">
    <property type="entry name" value="CYTOCHROME P450"/>
    <property type="match status" value="1"/>
</dbReference>
<dbReference type="PANTHER" id="PTHR24305:SF166">
    <property type="entry name" value="CYTOCHROME P450 12A4, MITOCHONDRIAL-RELATED"/>
    <property type="match status" value="1"/>
</dbReference>
<evidence type="ECO:0000256" key="8">
    <source>
        <dbReference type="SAM" id="Phobius"/>
    </source>
</evidence>
<sequence>MSILSYAHEISPETVRDRLLLFGLAYFVCYIVYWTGIVIYRLTFHPLAKFPGPLLCRTSWFYQVYFEAFLSGRMLERLPALHEKYGPVVRINPGEVHIKDPVVFHQIYKQNTKFTKDPVAYTLGVPNAISMLFDIDEHKKRRETLNPSFSKRRILLLEDLMYEELEKVMTRAMPYIERKEPLPIQDAFYCFTADVISHFTFGQSIDLISQPNFARERVEQLRSFTNSIWILIHFGFIHKIVSALPRRIAAIANEGYQMIVWFCEGLAKDAVERHKYSDGKLKSLGEETIFDRLLVGNTNSEEDDEKVPRRKQAPKMGAQQIADESVGLLMAGTETTATMLAYGIYFFMTFSETQVKIMEELATVQKNESGRLPIQQIEALPYFTGFVKETLRYAHGVPGRLTRVVPEGGLYVPSINDYIPEGYVVGMSHMMIHNDPEIFEAPNEFKPERWIGEEGKRLDHWLLTFSKGSRNCLGMNLAYTEMHLMLANVFTRFDLSLVPGSHEDMVWLDRAIVRNKGNLKVMAKVKSQK</sequence>
<dbReference type="EMBL" id="JAAGWQ010000012">
    <property type="protein sequence ID" value="KAF5679436.1"/>
    <property type="molecule type" value="Genomic_DNA"/>
</dbReference>
<keyword evidence="10" id="KW-1185">Reference proteome</keyword>
<keyword evidence="8" id="KW-1133">Transmembrane helix</keyword>
<evidence type="ECO:0000256" key="6">
    <source>
        <dbReference type="PIRSR" id="PIRSR602401-1"/>
    </source>
</evidence>
<keyword evidence="4 6" id="KW-0479">Metal-binding</keyword>
<dbReference type="InterPro" id="IPR002401">
    <property type="entry name" value="Cyt_P450_E_grp-I"/>
</dbReference>
<keyword evidence="8" id="KW-0812">Transmembrane</keyword>
<organism evidence="9 10">
    <name type="scientific">Fusarium heterosporum</name>
    <dbReference type="NCBI Taxonomy" id="42747"/>
    <lineage>
        <taxon>Eukaryota</taxon>
        <taxon>Fungi</taxon>
        <taxon>Dikarya</taxon>
        <taxon>Ascomycota</taxon>
        <taxon>Pezizomycotina</taxon>
        <taxon>Sordariomycetes</taxon>
        <taxon>Hypocreomycetidae</taxon>
        <taxon>Hypocreales</taxon>
        <taxon>Nectriaceae</taxon>
        <taxon>Fusarium</taxon>
        <taxon>Fusarium heterosporum species complex</taxon>
    </lineage>
</organism>
<keyword evidence="7 9" id="KW-0503">Monooxygenase</keyword>
<dbReference type="GO" id="GO:0016705">
    <property type="term" value="F:oxidoreductase activity, acting on paired donors, with incorporation or reduction of molecular oxygen"/>
    <property type="evidence" value="ECO:0007669"/>
    <property type="project" value="InterPro"/>
</dbReference>
<accession>A0A8H5TYF0</accession>
<dbReference type="PROSITE" id="PS00086">
    <property type="entry name" value="CYTOCHROME_P450"/>
    <property type="match status" value="1"/>
</dbReference>
<evidence type="ECO:0000313" key="10">
    <source>
        <dbReference type="Proteomes" id="UP000567885"/>
    </source>
</evidence>
<dbReference type="CDD" id="cd11062">
    <property type="entry name" value="CYP58-like"/>
    <property type="match status" value="1"/>
</dbReference>
<proteinExistence type="inferred from homology"/>
<dbReference type="PRINTS" id="PR00385">
    <property type="entry name" value="P450"/>
</dbReference>
<evidence type="ECO:0000256" key="3">
    <source>
        <dbReference type="ARBA" id="ARBA00022617"/>
    </source>
</evidence>
<feature type="binding site" description="axial binding residue" evidence="6">
    <location>
        <position position="472"/>
    </location>
    <ligand>
        <name>heme</name>
        <dbReference type="ChEBI" id="CHEBI:30413"/>
    </ligand>
    <ligandPart>
        <name>Fe</name>
        <dbReference type="ChEBI" id="CHEBI:18248"/>
    </ligandPart>
</feature>
<evidence type="ECO:0000256" key="1">
    <source>
        <dbReference type="ARBA" id="ARBA00001971"/>
    </source>
</evidence>
<dbReference type="Pfam" id="PF00067">
    <property type="entry name" value="p450"/>
    <property type="match status" value="1"/>
</dbReference>
<comment type="caution">
    <text evidence="9">The sequence shown here is derived from an EMBL/GenBank/DDBJ whole genome shotgun (WGS) entry which is preliminary data.</text>
</comment>
<dbReference type="InterPro" id="IPR036396">
    <property type="entry name" value="Cyt_P450_sf"/>
</dbReference>
<keyword evidence="7" id="KW-0560">Oxidoreductase</keyword>
<dbReference type="SUPFAM" id="SSF48264">
    <property type="entry name" value="Cytochrome P450"/>
    <property type="match status" value="1"/>
</dbReference>
<dbReference type="OrthoDB" id="3945418at2759"/>
<dbReference type="AlphaFoldDB" id="A0A8H5TYF0"/>
<comment type="cofactor">
    <cofactor evidence="1 6">
        <name>heme</name>
        <dbReference type="ChEBI" id="CHEBI:30413"/>
    </cofactor>
</comment>
<dbReference type="InterPro" id="IPR050121">
    <property type="entry name" value="Cytochrome_P450_monoxygenase"/>
</dbReference>
<dbReference type="GO" id="GO:0020037">
    <property type="term" value="F:heme binding"/>
    <property type="evidence" value="ECO:0007669"/>
    <property type="project" value="InterPro"/>
</dbReference>
<evidence type="ECO:0000256" key="7">
    <source>
        <dbReference type="RuleBase" id="RU000461"/>
    </source>
</evidence>
<feature type="transmembrane region" description="Helical" evidence="8">
    <location>
        <begin position="20"/>
        <end position="40"/>
    </location>
</feature>
<evidence type="ECO:0000256" key="5">
    <source>
        <dbReference type="ARBA" id="ARBA00023004"/>
    </source>
</evidence>
<dbReference type="Proteomes" id="UP000567885">
    <property type="component" value="Unassembled WGS sequence"/>
</dbReference>
<comment type="similarity">
    <text evidence="2 7">Belongs to the cytochrome P450 family.</text>
</comment>
<evidence type="ECO:0000313" key="9">
    <source>
        <dbReference type="EMBL" id="KAF5679436.1"/>
    </source>
</evidence>
<dbReference type="InterPro" id="IPR001128">
    <property type="entry name" value="Cyt_P450"/>
</dbReference>
<dbReference type="PRINTS" id="PR00463">
    <property type="entry name" value="EP450I"/>
</dbReference>
<name>A0A8H5TYF0_FUSHE</name>
<keyword evidence="5 6" id="KW-0408">Iron</keyword>
<dbReference type="GO" id="GO:0004497">
    <property type="term" value="F:monooxygenase activity"/>
    <property type="evidence" value="ECO:0007669"/>
    <property type="project" value="UniProtKB-KW"/>
</dbReference>
<keyword evidence="3 6" id="KW-0349">Heme</keyword>
<evidence type="ECO:0000256" key="2">
    <source>
        <dbReference type="ARBA" id="ARBA00010617"/>
    </source>
</evidence>
<evidence type="ECO:0000256" key="4">
    <source>
        <dbReference type="ARBA" id="ARBA00022723"/>
    </source>
</evidence>
<keyword evidence="8" id="KW-0472">Membrane</keyword>
<dbReference type="Gene3D" id="1.10.630.10">
    <property type="entry name" value="Cytochrome P450"/>
    <property type="match status" value="1"/>
</dbReference>
<dbReference type="InterPro" id="IPR017972">
    <property type="entry name" value="Cyt_P450_CS"/>
</dbReference>
<reference evidence="9 10" key="1">
    <citation type="submission" date="2020-05" db="EMBL/GenBank/DDBJ databases">
        <title>Identification and distribution of gene clusters putatively required for synthesis of sphingolipid metabolism inhibitors in phylogenetically diverse species of the filamentous fungus Fusarium.</title>
        <authorList>
            <person name="Kim H.-S."/>
            <person name="Busman M."/>
            <person name="Brown D.W."/>
            <person name="Divon H."/>
            <person name="Uhlig S."/>
            <person name="Proctor R.H."/>
        </authorList>
    </citation>
    <scope>NUCLEOTIDE SEQUENCE [LARGE SCALE GENOMIC DNA]</scope>
    <source>
        <strain evidence="9 10">NRRL 20693</strain>
    </source>
</reference>